<feature type="region of interest" description="Disordered" evidence="1">
    <location>
        <begin position="409"/>
        <end position="439"/>
    </location>
</feature>
<dbReference type="InterPro" id="IPR027417">
    <property type="entry name" value="P-loop_NTPase"/>
</dbReference>
<feature type="compositionally biased region" description="Polar residues" evidence="1">
    <location>
        <begin position="409"/>
        <end position="429"/>
    </location>
</feature>
<feature type="compositionally biased region" description="Basic and acidic residues" evidence="1">
    <location>
        <begin position="849"/>
        <end position="866"/>
    </location>
</feature>
<dbReference type="AlphaFoldDB" id="A0A5B9W7J3"/>
<sequence length="919" mass="101354">MLRTHWLTSPAAAKAYYKSADYYAATPGEWLGRGAEMLGLQGPANYADFEKLCDNLDPRTGELLRPHARDDGRVGMDLTFNSTKSVGIARELAGAGNAGDPRIEEAHRDAVRYAMSFVEADMQGRVRVGGKNEDRTTGNMVACRFTHRDTRISADDGRPDMSLHDHVFVLNTTHDPVEGKWKAAQMGQIKHDAPYYEAIYHNRLASNLRELGYGIRRKDKAFEIEGISDDLVKKFSRRREYIKAVAAKLGITTPEGMDKLGATTRLGKAKELADDLNGYYVSRLTGKERQELASLKGRPSYQSNEQEAVRYAIGHLFERKSVVEERRLYEAAIRHGIGSVTPEGVKAEARQQGLLVKAGEATTREVLAEEERVVAFAREGRGTCRPMGMSAAPPRTQPTGQFQSIAGQRATSLPQSNPSHLATASSSAQPKPAISDLSPEQAAIARHVWDSPDRVILIRGAAGTGKTHTMKATIAGIDRPVVVLAPSADASRGVLRKEGFEEADTVARFLIDERYREQARGGVIWVDEAGLLGIRQVRAVFDAAEELGARVVLQGDRKQHGSVERGATLRVLEQFAGLPVAELKDIRRQRGRYKDAVASLAKGDILAGYDTLDSLGWVKEAQGSKPLVDEYMAALDAGRSVLVVAPTHAEGDGITKEIRSRLKERGIVREDERDFKTLAPLHWTDAEKGDLERFVGTETLQFHRNSGTFKAGDRVRVADIKRGSSYKSPSHFSVYQERRCALAVGDTIRITANGKTADGKHKLNNGSVYSVAGFTEQGDILLGNGWTVAADYGHLAHGYVATSHASQGKTVDRVLIAMGRQSRPAINAEQFYVSVSRGRESATIYSDAPREELRADIQRSDPRKSATELLGRPKPRPRKRDRLRTLTERVKTAFKQLREKAVDVMGIVREKERDYARAR</sequence>
<evidence type="ECO:0000313" key="4">
    <source>
        <dbReference type="Proteomes" id="UP000324233"/>
    </source>
</evidence>
<gene>
    <name evidence="3" type="primary">traI</name>
    <name evidence="3" type="ORF">OJF2_51320</name>
</gene>
<evidence type="ECO:0000259" key="2">
    <source>
        <dbReference type="SMART" id="SM00382"/>
    </source>
</evidence>
<evidence type="ECO:0000313" key="3">
    <source>
        <dbReference type="EMBL" id="QEH36548.1"/>
    </source>
</evidence>
<dbReference type="SMART" id="SM00382">
    <property type="entry name" value="AAA"/>
    <property type="match status" value="1"/>
</dbReference>
<dbReference type="KEGG" id="agv:OJF2_51320"/>
<dbReference type="InterPro" id="IPR003593">
    <property type="entry name" value="AAA+_ATPase"/>
</dbReference>
<feature type="region of interest" description="Disordered" evidence="1">
    <location>
        <begin position="849"/>
        <end position="884"/>
    </location>
</feature>
<proteinExistence type="predicted"/>
<feature type="domain" description="AAA+ ATPase" evidence="2">
    <location>
        <begin position="452"/>
        <end position="672"/>
    </location>
</feature>
<dbReference type="SUPFAM" id="SSF52540">
    <property type="entry name" value="P-loop containing nucleoside triphosphate hydrolases"/>
    <property type="match status" value="2"/>
</dbReference>
<dbReference type="Pfam" id="PF13604">
    <property type="entry name" value="AAA_30"/>
    <property type="match status" value="1"/>
</dbReference>
<dbReference type="Gene3D" id="3.40.50.300">
    <property type="entry name" value="P-loop containing nucleotide triphosphate hydrolases"/>
    <property type="match status" value="2"/>
</dbReference>
<dbReference type="CDD" id="cd18809">
    <property type="entry name" value="SF1_C_RecD"/>
    <property type="match status" value="1"/>
</dbReference>
<name>A0A5B9W7J3_9BACT</name>
<keyword evidence="4" id="KW-1185">Reference proteome</keyword>
<dbReference type="Proteomes" id="UP000324233">
    <property type="component" value="Chromosome"/>
</dbReference>
<dbReference type="Pfam" id="PF08751">
    <property type="entry name" value="TrwC"/>
    <property type="match status" value="1"/>
</dbReference>
<accession>A0A5B9W7J3</accession>
<dbReference type="EMBL" id="CP042997">
    <property type="protein sequence ID" value="QEH36548.1"/>
    <property type="molecule type" value="Genomic_DNA"/>
</dbReference>
<reference evidence="3 4" key="1">
    <citation type="submission" date="2019-08" db="EMBL/GenBank/DDBJ databases">
        <title>Deep-cultivation of Planctomycetes and their phenomic and genomic characterization uncovers novel biology.</title>
        <authorList>
            <person name="Wiegand S."/>
            <person name="Jogler M."/>
            <person name="Boedeker C."/>
            <person name="Pinto D."/>
            <person name="Vollmers J."/>
            <person name="Rivas-Marin E."/>
            <person name="Kohn T."/>
            <person name="Peeters S.H."/>
            <person name="Heuer A."/>
            <person name="Rast P."/>
            <person name="Oberbeckmann S."/>
            <person name="Bunk B."/>
            <person name="Jeske O."/>
            <person name="Meyerdierks A."/>
            <person name="Storesund J.E."/>
            <person name="Kallscheuer N."/>
            <person name="Luecker S."/>
            <person name="Lage O.M."/>
            <person name="Pohl T."/>
            <person name="Merkel B.J."/>
            <person name="Hornburger P."/>
            <person name="Mueller R.-W."/>
            <person name="Bruemmer F."/>
            <person name="Labrenz M."/>
            <person name="Spormann A.M."/>
            <person name="Op den Camp H."/>
            <person name="Overmann J."/>
            <person name="Amann R."/>
            <person name="Jetten M.S.M."/>
            <person name="Mascher T."/>
            <person name="Medema M.H."/>
            <person name="Devos D.P."/>
            <person name="Kaster A.-K."/>
            <person name="Ovreas L."/>
            <person name="Rohde M."/>
            <person name="Galperin M.Y."/>
            <person name="Jogler C."/>
        </authorList>
    </citation>
    <scope>NUCLEOTIDE SEQUENCE [LARGE SCALE GENOMIC DNA]</scope>
    <source>
        <strain evidence="3 4">OJF2</strain>
    </source>
</reference>
<dbReference type="SUPFAM" id="SSF55464">
    <property type="entry name" value="Origin of replication-binding domain, RBD-like"/>
    <property type="match status" value="1"/>
</dbReference>
<evidence type="ECO:0000256" key="1">
    <source>
        <dbReference type="SAM" id="MobiDB-lite"/>
    </source>
</evidence>
<feature type="compositionally biased region" description="Basic residues" evidence="1">
    <location>
        <begin position="873"/>
        <end position="882"/>
    </location>
</feature>
<protein>
    <submittedName>
        <fullName evidence="3">Multifunctional conjugation protein TraI</fullName>
    </submittedName>
</protein>
<dbReference type="InterPro" id="IPR014862">
    <property type="entry name" value="TrwC"/>
</dbReference>
<organism evidence="3 4">
    <name type="scientific">Aquisphaera giovannonii</name>
    <dbReference type="NCBI Taxonomy" id="406548"/>
    <lineage>
        <taxon>Bacteria</taxon>
        <taxon>Pseudomonadati</taxon>
        <taxon>Planctomycetota</taxon>
        <taxon>Planctomycetia</taxon>
        <taxon>Isosphaerales</taxon>
        <taxon>Isosphaeraceae</taxon>
        <taxon>Aquisphaera</taxon>
    </lineage>
</organism>
<dbReference type="NCBIfam" id="NF041492">
    <property type="entry name" value="MobF"/>
    <property type="match status" value="1"/>
</dbReference>